<dbReference type="GO" id="GO:0005763">
    <property type="term" value="C:mitochondrial small ribosomal subunit"/>
    <property type="evidence" value="ECO:0007669"/>
    <property type="project" value="InterPro"/>
</dbReference>
<accession>A0AAW1TVE0</accession>
<comment type="caution">
    <text evidence="1">The sequence shown here is derived from an EMBL/GenBank/DDBJ whole genome shotgun (WGS) entry which is preliminary data.</text>
</comment>
<dbReference type="GO" id="GO:0003735">
    <property type="term" value="F:structural constituent of ribosome"/>
    <property type="evidence" value="ECO:0007669"/>
    <property type="project" value="InterPro"/>
</dbReference>
<protein>
    <recommendedName>
        <fullName evidence="3">Mitochondrial ribosomal protein S17</fullName>
    </recommendedName>
</protein>
<dbReference type="AlphaFoldDB" id="A0AAW1TVE0"/>
<dbReference type="PANTHER" id="PTHR24088:SF0">
    <property type="entry name" value="SMALL RIBOSOMAL SUBUNIT PROTEIN US17M"/>
    <property type="match status" value="1"/>
</dbReference>
<dbReference type="Proteomes" id="UP001431783">
    <property type="component" value="Unassembled WGS sequence"/>
</dbReference>
<dbReference type="SUPFAM" id="SSF50249">
    <property type="entry name" value="Nucleic acid-binding proteins"/>
    <property type="match status" value="1"/>
</dbReference>
<evidence type="ECO:0000313" key="2">
    <source>
        <dbReference type="Proteomes" id="UP001431783"/>
    </source>
</evidence>
<reference evidence="1 2" key="1">
    <citation type="submission" date="2023-03" db="EMBL/GenBank/DDBJ databases">
        <title>Genome insight into feeding habits of ladybird beetles.</title>
        <authorList>
            <person name="Li H.-S."/>
            <person name="Huang Y.-H."/>
            <person name="Pang H."/>
        </authorList>
    </citation>
    <scope>NUCLEOTIDE SEQUENCE [LARGE SCALE GENOMIC DNA]</scope>
    <source>
        <strain evidence="1">SYSU_2023b</strain>
        <tissue evidence="1">Whole body</tissue>
    </source>
</reference>
<dbReference type="Gene3D" id="2.40.50.140">
    <property type="entry name" value="Nucleic acid-binding proteins"/>
    <property type="match status" value="1"/>
</dbReference>
<name>A0AAW1TVE0_9CUCU</name>
<dbReference type="PANTHER" id="PTHR24088">
    <property type="entry name" value="28S RIBOSOMAL PROTEIN S17, MITOCHONDRIAL"/>
    <property type="match status" value="1"/>
</dbReference>
<gene>
    <name evidence="1" type="ORF">WA026_007919</name>
</gene>
<dbReference type="InterPro" id="IPR039193">
    <property type="entry name" value="Ribosomal_uS17m_metazoa"/>
</dbReference>
<dbReference type="InterPro" id="IPR012340">
    <property type="entry name" value="NA-bd_OB-fold"/>
</dbReference>
<proteinExistence type="predicted"/>
<keyword evidence="2" id="KW-1185">Reference proteome</keyword>
<sequence length="159" mass="18455">MALRAASKVSILLGQCVPCIKQNASKFKIKRLELDTNLNMYFPAVEYIYAFDPEKKCKTGDVVLIEQLPEQMTRLITHKVKEVIYPFGDITDPLTGKKCVAGKYREDIEVINKVYGELDTRFKYDEAPPRGWQEDKKDFSHVETYMKYHESGEDQPYAY</sequence>
<dbReference type="GO" id="GO:0032543">
    <property type="term" value="P:mitochondrial translation"/>
    <property type="evidence" value="ECO:0007669"/>
    <property type="project" value="TreeGrafter"/>
</dbReference>
<evidence type="ECO:0000313" key="1">
    <source>
        <dbReference type="EMBL" id="KAK9875531.1"/>
    </source>
</evidence>
<evidence type="ECO:0008006" key="3">
    <source>
        <dbReference type="Google" id="ProtNLM"/>
    </source>
</evidence>
<dbReference type="FunFam" id="2.40.50.140:FF:000268">
    <property type="entry name" value="Mitochondrial ribosomal protein S17"/>
    <property type="match status" value="1"/>
</dbReference>
<organism evidence="1 2">
    <name type="scientific">Henosepilachna vigintioctopunctata</name>
    <dbReference type="NCBI Taxonomy" id="420089"/>
    <lineage>
        <taxon>Eukaryota</taxon>
        <taxon>Metazoa</taxon>
        <taxon>Ecdysozoa</taxon>
        <taxon>Arthropoda</taxon>
        <taxon>Hexapoda</taxon>
        <taxon>Insecta</taxon>
        <taxon>Pterygota</taxon>
        <taxon>Neoptera</taxon>
        <taxon>Endopterygota</taxon>
        <taxon>Coleoptera</taxon>
        <taxon>Polyphaga</taxon>
        <taxon>Cucujiformia</taxon>
        <taxon>Coccinelloidea</taxon>
        <taxon>Coccinellidae</taxon>
        <taxon>Epilachninae</taxon>
        <taxon>Epilachnini</taxon>
        <taxon>Henosepilachna</taxon>
    </lineage>
</organism>
<dbReference type="EMBL" id="JARQZJ010000033">
    <property type="protein sequence ID" value="KAK9875531.1"/>
    <property type="molecule type" value="Genomic_DNA"/>
</dbReference>